<sequence>MNPTDRRSPRVHTFVAVASVALACAVSAPAHADDAPPPDTAHAVQSGVVAHVVTKIVGIDADSNSVLIRGPRGNEIAVDVDPNVGNVADLKIGDTVTIDYQNALLVHADKVASNGIRQKIETDATTPVSGGESTSVRSVEVVATVEKIDRKQRLVTLRGPERTVVVQALPDVPLDAFKVGDSIRANFKSATAVKITRDGAAIQ</sequence>
<name>A0A494XUK0_9BURK</name>
<proteinExistence type="predicted"/>
<evidence type="ECO:0000313" key="2">
    <source>
        <dbReference type="EMBL" id="RKP53381.1"/>
    </source>
</evidence>
<evidence type="ECO:0008006" key="4">
    <source>
        <dbReference type="Google" id="ProtNLM"/>
    </source>
</evidence>
<feature type="signal peptide" evidence="1">
    <location>
        <begin position="1"/>
        <end position="32"/>
    </location>
</feature>
<dbReference type="Proteomes" id="UP000270342">
    <property type="component" value="Unassembled WGS sequence"/>
</dbReference>
<gene>
    <name evidence="2" type="ORF">D7S86_16840</name>
</gene>
<protein>
    <recommendedName>
        <fullName evidence="4">Copper-binding protein</fullName>
    </recommendedName>
</protein>
<keyword evidence="1" id="KW-0732">Signal</keyword>
<feature type="chain" id="PRO_5019820425" description="Copper-binding protein" evidence="1">
    <location>
        <begin position="33"/>
        <end position="203"/>
    </location>
</feature>
<dbReference type="AlphaFoldDB" id="A0A494XUK0"/>
<comment type="caution">
    <text evidence="2">The sequence shown here is derived from an EMBL/GenBank/DDBJ whole genome shotgun (WGS) entry which is preliminary data.</text>
</comment>
<dbReference type="EMBL" id="RBZU01000007">
    <property type="protein sequence ID" value="RKP53381.1"/>
    <property type="molecule type" value="Genomic_DNA"/>
</dbReference>
<evidence type="ECO:0000313" key="3">
    <source>
        <dbReference type="Proteomes" id="UP000270342"/>
    </source>
</evidence>
<dbReference type="RefSeq" id="WP_121088009.1">
    <property type="nucleotide sequence ID" value="NZ_RBZU01000007.1"/>
</dbReference>
<dbReference type="OrthoDB" id="9113660at2"/>
<organism evidence="2 3">
    <name type="scientific">Pararobbsia silviterrae</name>
    <dbReference type="NCBI Taxonomy" id="1792498"/>
    <lineage>
        <taxon>Bacteria</taxon>
        <taxon>Pseudomonadati</taxon>
        <taxon>Pseudomonadota</taxon>
        <taxon>Betaproteobacteria</taxon>
        <taxon>Burkholderiales</taxon>
        <taxon>Burkholderiaceae</taxon>
        <taxon>Pararobbsia</taxon>
    </lineage>
</organism>
<dbReference type="PROSITE" id="PS51257">
    <property type="entry name" value="PROKAR_LIPOPROTEIN"/>
    <property type="match status" value="1"/>
</dbReference>
<evidence type="ECO:0000256" key="1">
    <source>
        <dbReference type="SAM" id="SignalP"/>
    </source>
</evidence>
<accession>A0A494XUK0</accession>
<reference evidence="2 3" key="1">
    <citation type="submission" date="2018-10" db="EMBL/GenBank/DDBJ databases">
        <title>Robbsia sp. DHC34, isolated from soil.</title>
        <authorList>
            <person name="Gao Z.-H."/>
            <person name="Qiu L.-H."/>
        </authorList>
    </citation>
    <scope>NUCLEOTIDE SEQUENCE [LARGE SCALE GENOMIC DNA]</scope>
    <source>
        <strain evidence="2 3">DHC34</strain>
    </source>
</reference>
<keyword evidence="3" id="KW-1185">Reference proteome</keyword>